<keyword evidence="6" id="KW-0653">Protein transport</keyword>
<sequence>MTEDNSEFVQVNQSTQIIPSLHLDYVHWVSFDTYGRRVATCSGDRFVRIWDLTDSGEWTLAAQWQAHRGSVTSLCWAHPEFGSILATCGSDHDAKIWEERSHTTNTMASRWTLRASLTEARRGVTCLEFAPRHWGLKLAVGSADGCVRIYEAVDIMNLSQWPLAAALQSFEEGSKLGCTCLSWCNGRFEPPTLVAGGSHLVIYRYSESARAWQSLVQLPAPAKGDVLDVAWAPNVGRRFHYIASAENQQLRIYKFRRDATENKSNDTNNNNKHLKLESSQTIDANAWRCQWNVTGTVLASSGDGGMVQLWKSDLDGNFVCVSKVQGDLSQVTANKLPA</sequence>
<reference evidence="9 10" key="1">
    <citation type="journal article" date="2015" name="Plant Cell">
        <title>Oil accumulation by the oleaginous diatom Fistulifera solaris as revealed by the genome and transcriptome.</title>
        <authorList>
            <person name="Tanaka T."/>
            <person name="Maeda Y."/>
            <person name="Veluchamy A."/>
            <person name="Tanaka M."/>
            <person name="Abida H."/>
            <person name="Marechal E."/>
            <person name="Bowler C."/>
            <person name="Muto M."/>
            <person name="Sunaga Y."/>
            <person name="Tanaka M."/>
            <person name="Yoshino T."/>
            <person name="Taniguchi T."/>
            <person name="Fukuda Y."/>
            <person name="Nemoto M."/>
            <person name="Matsumoto M."/>
            <person name="Wong P.S."/>
            <person name="Aburatani S."/>
            <person name="Fujibuchi W."/>
        </authorList>
    </citation>
    <scope>NUCLEOTIDE SEQUENCE [LARGE SCALE GENOMIC DNA]</scope>
    <source>
        <strain evidence="9 10">JPCC DA0580</strain>
    </source>
</reference>
<dbReference type="GO" id="GO:0015031">
    <property type="term" value="P:protein transport"/>
    <property type="evidence" value="ECO:0007669"/>
    <property type="project" value="UniProtKB-KW"/>
</dbReference>
<dbReference type="SMART" id="SM00320">
    <property type="entry name" value="WD40"/>
    <property type="match status" value="6"/>
</dbReference>
<proteinExistence type="inferred from homology"/>
<comment type="caution">
    <text evidence="9">The sequence shown here is derived from an EMBL/GenBank/DDBJ whole genome shotgun (WGS) entry which is preliminary data.</text>
</comment>
<comment type="subcellular location">
    <subcellularLocation>
        <location evidence="1">Nucleus envelope</location>
    </subcellularLocation>
</comment>
<dbReference type="GO" id="GO:0005198">
    <property type="term" value="F:structural molecule activity"/>
    <property type="evidence" value="ECO:0007669"/>
    <property type="project" value="InterPro"/>
</dbReference>
<dbReference type="PANTHER" id="PTHR11024:SF3">
    <property type="entry name" value="NUCLEOPORIN SEH1"/>
    <property type="match status" value="1"/>
</dbReference>
<dbReference type="SUPFAM" id="SSF50978">
    <property type="entry name" value="WD40 repeat-like"/>
    <property type="match status" value="1"/>
</dbReference>
<evidence type="ECO:0000313" key="10">
    <source>
        <dbReference type="Proteomes" id="UP000198406"/>
    </source>
</evidence>
<dbReference type="Proteomes" id="UP000198406">
    <property type="component" value="Unassembled WGS sequence"/>
</dbReference>
<dbReference type="GO" id="GO:0035859">
    <property type="term" value="C:Seh1-associated complex"/>
    <property type="evidence" value="ECO:0007669"/>
    <property type="project" value="TreeGrafter"/>
</dbReference>
<dbReference type="GO" id="GO:1904263">
    <property type="term" value="P:positive regulation of TORC1 signaling"/>
    <property type="evidence" value="ECO:0007669"/>
    <property type="project" value="TreeGrafter"/>
</dbReference>
<feature type="repeat" description="WD" evidence="8">
    <location>
        <begin position="19"/>
        <end position="52"/>
    </location>
</feature>
<dbReference type="PROSITE" id="PS50294">
    <property type="entry name" value="WD_REPEATS_REGION"/>
    <property type="match status" value="1"/>
</dbReference>
<protein>
    <submittedName>
        <fullName evidence="9">Nucleoporin SEH1</fullName>
    </submittedName>
</protein>
<dbReference type="InterPro" id="IPR015943">
    <property type="entry name" value="WD40/YVTN_repeat-like_dom_sf"/>
</dbReference>
<dbReference type="InParanoid" id="A0A1Z5JNC7"/>
<keyword evidence="5" id="KW-0677">Repeat</keyword>
<organism evidence="9 10">
    <name type="scientific">Fistulifera solaris</name>
    <name type="common">Oleaginous diatom</name>
    <dbReference type="NCBI Taxonomy" id="1519565"/>
    <lineage>
        <taxon>Eukaryota</taxon>
        <taxon>Sar</taxon>
        <taxon>Stramenopiles</taxon>
        <taxon>Ochrophyta</taxon>
        <taxon>Bacillariophyta</taxon>
        <taxon>Bacillariophyceae</taxon>
        <taxon>Bacillariophycidae</taxon>
        <taxon>Naviculales</taxon>
        <taxon>Naviculaceae</taxon>
        <taxon>Fistulifera</taxon>
    </lineage>
</organism>
<dbReference type="InterPro" id="IPR019775">
    <property type="entry name" value="WD40_repeat_CS"/>
</dbReference>
<evidence type="ECO:0000256" key="2">
    <source>
        <dbReference type="ARBA" id="ARBA00010102"/>
    </source>
</evidence>
<dbReference type="PROSITE" id="PS50082">
    <property type="entry name" value="WD_REPEATS_2"/>
    <property type="match status" value="2"/>
</dbReference>
<accession>A0A1Z5JNC7</accession>
<keyword evidence="4 8" id="KW-0853">WD repeat</keyword>
<evidence type="ECO:0000256" key="5">
    <source>
        <dbReference type="ARBA" id="ARBA00022737"/>
    </source>
</evidence>
<dbReference type="PROSITE" id="PS00678">
    <property type="entry name" value="WD_REPEATS_1"/>
    <property type="match status" value="1"/>
</dbReference>
<evidence type="ECO:0000256" key="1">
    <source>
        <dbReference type="ARBA" id="ARBA00004259"/>
    </source>
</evidence>
<dbReference type="AlphaFoldDB" id="A0A1Z5JNC7"/>
<evidence type="ECO:0000256" key="3">
    <source>
        <dbReference type="ARBA" id="ARBA00022448"/>
    </source>
</evidence>
<keyword evidence="7" id="KW-0539">Nucleus</keyword>
<name>A0A1Z5JNC7_FISSO</name>
<dbReference type="EMBL" id="BDSP01000092">
    <property type="protein sequence ID" value="GAX15406.1"/>
    <property type="molecule type" value="Genomic_DNA"/>
</dbReference>
<evidence type="ECO:0000256" key="4">
    <source>
        <dbReference type="ARBA" id="ARBA00022574"/>
    </source>
</evidence>
<dbReference type="GO" id="GO:0031080">
    <property type="term" value="C:nuclear pore outer ring"/>
    <property type="evidence" value="ECO:0007669"/>
    <property type="project" value="TreeGrafter"/>
</dbReference>
<dbReference type="Gene3D" id="2.130.10.10">
    <property type="entry name" value="YVTN repeat-like/Quinoprotein amine dehydrogenase"/>
    <property type="match status" value="1"/>
</dbReference>
<evidence type="ECO:0000256" key="8">
    <source>
        <dbReference type="PROSITE-ProRule" id="PRU00221"/>
    </source>
</evidence>
<evidence type="ECO:0000256" key="7">
    <source>
        <dbReference type="ARBA" id="ARBA00023242"/>
    </source>
</evidence>
<dbReference type="InterPro" id="IPR001680">
    <property type="entry name" value="WD40_rpt"/>
</dbReference>
<dbReference type="PANTHER" id="PTHR11024">
    <property type="entry name" value="NUCLEAR PORE COMPLEX PROTEIN SEC13 / SEH1 FAMILY MEMBER"/>
    <property type="match status" value="1"/>
</dbReference>
<dbReference type="InterPro" id="IPR036322">
    <property type="entry name" value="WD40_repeat_dom_sf"/>
</dbReference>
<dbReference type="GO" id="GO:0034198">
    <property type="term" value="P:cellular response to amino acid starvation"/>
    <property type="evidence" value="ECO:0007669"/>
    <property type="project" value="TreeGrafter"/>
</dbReference>
<dbReference type="OrthoDB" id="364224at2759"/>
<comment type="similarity">
    <text evidence="2">Belongs to the WD repeat SEC13 family.</text>
</comment>
<dbReference type="InterPro" id="IPR037363">
    <property type="entry name" value="Sec13/Seh1_fam"/>
</dbReference>
<gene>
    <name evidence="9" type="ORF">FisN_8Lh298</name>
</gene>
<evidence type="ECO:0000313" key="9">
    <source>
        <dbReference type="EMBL" id="GAX15406.1"/>
    </source>
</evidence>
<evidence type="ECO:0000256" key="6">
    <source>
        <dbReference type="ARBA" id="ARBA00022927"/>
    </source>
</evidence>
<keyword evidence="10" id="KW-1185">Reference proteome</keyword>
<keyword evidence="3" id="KW-0813">Transport</keyword>
<dbReference type="Pfam" id="PF00400">
    <property type="entry name" value="WD40"/>
    <property type="match status" value="3"/>
</dbReference>
<feature type="repeat" description="WD" evidence="8">
    <location>
        <begin position="64"/>
        <end position="107"/>
    </location>
</feature>